<feature type="domain" description="Protein kinase" evidence="8">
    <location>
        <begin position="26"/>
        <end position="354"/>
    </location>
</feature>
<dbReference type="InterPro" id="IPR000719">
    <property type="entry name" value="Prot_kinase_dom"/>
</dbReference>
<accession>A0A9P4NS15</accession>
<dbReference type="GO" id="GO:0004707">
    <property type="term" value="F:MAP kinase activity"/>
    <property type="evidence" value="ECO:0007669"/>
    <property type="project" value="UniProtKB-EC"/>
</dbReference>
<comment type="catalytic activity">
    <reaction evidence="5">
        <text>L-seryl-[protein] + ATP = O-phospho-L-seryl-[protein] + ADP + H(+)</text>
        <dbReference type="Rhea" id="RHEA:17989"/>
        <dbReference type="Rhea" id="RHEA-COMP:9863"/>
        <dbReference type="Rhea" id="RHEA-COMP:11604"/>
        <dbReference type="ChEBI" id="CHEBI:15378"/>
        <dbReference type="ChEBI" id="CHEBI:29999"/>
        <dbReference type="ChEBI" id="CHEBI:30616"/>
        <dbReference type="ChEBI" id="CHEBI:83421"/>
        <dbReference type="ChEBI" id="CHEBI:456216"/>
        <dbReference type="EC" id="2.7.11.24"/>
    </reaction>
    <physiologicalReaction direction="left-to-right" evidence="5">
        <dbReference type="Rhea" id="RHEA:17990"/>
    </physiologicalReaction>
</comment>
<feature type="compositionally biased region" description="Low complexity" evidence="7">
    <location>
        <begin position="613"/>
        <end position="625"/>
    </location>
</feature>
<reference evidence="9" key="1">
    <citation type="journal article" date="2020" name="Stud. Mycol.">
        <title>101 Dothideomycetes genomes: a test case for predicting lifestyles and emergence of pathogens.</title>
        <authorList>
            <person name="Haridas S."/>
            <person name="Albert R."/>
            <person name="Binder M."/>
            <person name="Bloem J."/>
            <person name="Labutti K."/>
            <person name="Salamov A."/>
            <person name="Andreopoulos B."/>
            <person name="Baker S."/>
            <person name="Barry K."/>
            <person name="Bills G."/>
            <person name="Bluhm B."/>
            <person name="Cannon C."/>
            <person name="Castanera R."/>
            <person name="Culley D."/>
            <person name="Daum C."/>
            <person name="Ezra D."/>
            <person name="Gonzalez J."/>
            <person name="Henrissat B."/>
            <person name="Kuo A."/>
            <person name="Liang C."/>
            <person name="Lipzen A."/>
            <person name="Lutzoni F."/>
            <person name="Magnuson J."/>
            <person name="Mondo S."/>
            <person name="Nolan M."/>
            <person name="Ohm R."/>
            <person name="Pangilinan J."/>
            <person name="Park H.-J."/>
            <person name="Ramirez L."/>
            <person name="Alfaro M."/>
            <person name="Sun H."/>
            <person name="Tritt A."/>
            <person name="Yoshinaga Y."/>
            <person name="Zwiers L.-H."/>
            <person name="Turgeon B."/>
            <person name="Goodwin S."/>
            <person name="Spatafora J."/>
            <person name="Crous P."/>
            <person name="Grigoriev I."/>
        </authorList>
    </citation>
    <scope>NUCLEOTIDE SEQUENCE</scope>
    <source>
        <strain evidence="9">CBS 130266</strain>
    </source>
</reference>
<dbReference type="OrthoDB" id="2158884at2759"/>
<protein>
    <submittedName>
        <fullName evidence="9">CMGC/RCK/MAK protein kinase</fullName>
    </submittedName>
</protein>
<evidence type="ECO:0000313" key="9">
    <source>
        <dbReference type="EMBL" id="KAF2431095.1"/>
    </source>
</evidence>
<keyword evidence="3 6" id="KW-0067">ATP-binding</keyword>
<dbReference type="EMBL" id="MU007034">
    <property type="protein sequence ID" value="KAF2431095.1"/>
    <property type="molecule type" value="Genomic_DNA"/>
</dbReference>
<keyword evidence="1" id="KW-0723">Serine/threonine-protein kinase</keyword>
<evidence type="ECO:0000313" key="10">
    <source>
        <dbReference type="Proteomes" id="UP000800235"/>
    </source>
</evidence>
<dbReference type="InterPro" id="IPR011009">
    <property type="entry name" value="Kinase-like_dom_sf"/>
</dbReference>
<comment type="catalytic activity">
    <reaction evidence="4">
        <text>L-threonyl-[protein] + ATP = O-phospho-L-threonyl-[protein] + ADP + H(+)</text>
        <dbReference type="Rhea" id="RHEA:46608"/>
        <dbReference type="Rhea" id="RHEA-COMP:11060"/>
        <dbReference type="Rhea" id="RHEA-COMP:11605"/>
        <dbReference type="ChEBI" id="CHEBI:15378"/>
        <dbReference type="ChEBI" id="CHEBI:30013"/>
        <dbReference type="ChEBI" id="CHEBI:30616"/>
        <dbReference type="ChEBI" id="CHEBI:61977"/>
        <dbReference type="ChEBI" id="CHEBI:456216"/>
        <dbReference type="EC" id="2.7.11.24"/>
    </reaction>
    <physiologicalReaction direction="left-to-right" evidence="4">
        <dbReference type="Rhea" id="RHEA:46609"/>
    </physiologicalReaction>
</comment>
<feature type="compositionally biased region" description="Polar residues" evidence="7">
    <location>
        <begin position="556"/>
        <end position="565"/>
    </location>
</feature>
<feature type="region of interest" description="Disordered" evidence="7">
    <location>
        <begin position="359"/>
        <end position="394"/>
    </location>
</feature>
<dbReference type="AlphaFoldDB" id="A0A9P4NS15"/>
<dbReference type="SUPFAM" id="SSF56112">
    <property type="entry name" value="Protein kinase-like (PK-like)"/>
    <property type="match status" value="1"/>
</dbReference>
<evidence type="ECO:0000256" key="5">
    <source>
        <dbReference type="ARBA" id="ARBA00048130"/>
    </source>
</evidence>
<gene>
    <name evidence="9" type="ORF">EJ08DRAFT_198459</name>
</gene>
<evidence type="ECO:0000256" key="7">
    <source>
        <dbReference type="SAM" id="MobiDB-lite"/>
    </source>
</evidence>
<evidence type="ECO:0000256" key="2">
    <source>
        <dbReference type="ARBA" id="ARBA00022741"/>
    </source>
</evidence>
<sequence>MTVVYDASNRAWPQPSTSALCLEDRFEILKEIGDGSFGSVALARVRTAGAQVARRGTLVAVKTMKKTFDSFNNCLELREVIFLRTLPNHPHLVPALDIFLDPISKKLHIAMEYMDGNLYQLMKARDHKYLDGASVKSVLFQIISGLEHIHEHNFFHRDIKPENILVSTSAPQDSASTFRRYSAMVTPPSTPPAYTIKIADFGLARETHSKLPYTTYVSTRWYRAPEVLLRAGEYSAPVDIWAIGAMAVEIATLKPLFPGGNEVDQVWRICEIMGSPGAWVNKHGAKVGGGEWKDGVKLAQKLGFSFPKMAPHSLDTILRAPQWPAALSDFVTWCLLWDPKARPTSTQALAHEFFRDAADPLQPKSSSTSRLLGRKQSNLSTHDSLKDSSETHSLSTKTSSWFRKSLVQREVSAPAVPQYVAPVQPVSRPQPMQHSQSEIMPAKSAFNANKRATWANGLPTNAAPIPILPSIKPISPLSNAVTAQATARNGHNEDKSSKKIGRQLSVASHGNHYAEIHRQEAERALNGQSGVSSPTNGQKESFFSHLRKRARRFSGRYQTPMSPNSDDIEANAGCSPFQSNRQSMIGDALPPVANPLPSNDFAELDKALQNVRSSLEASSQSSLVSPPGGKGRSNGSTMLKRHSVPQSSDYGSSNAVNRTRRAGKSPHSNLHYETPDEEEELLDEALTSAHNAAHNLDKHAKHSYLTPASSAHQHGVGYGQPSYAAKPVDILIPRKAQSDYTSTGAYRTPPYEESDWAAGVAASIFSVQNNYR</sequence>
<feature type="compositionally biased region" description="Polar residues" evidence="7">
    <location>
        <begin position="644"/>
        <end position="657"/>
    </location>
</feature>
<dbReference type="Gene3D" id="1.10.510.10">
    <property type="entry name" value="Transferase(Phosphotransferase) domain 1"/>
    <property type="match status" value="1"/>
</dbReference>
<dbReference type="PROSITE" id="PS00108">
    <property type="entry name" value="PROTEIN_KINASE_ST"/>
    <property type="match status" value="1"/>
</dbReference>
<feature type="binding site" evidence="6">
    <location>
        <position position="62"/>
    </location>
    <ligand>
        <name>ATP</name>
        <dbReference type="ChEBI" id="CHEBI:30616"/>
    </ligand>
</feature>
<evidence type="ECO:0000256" key="4">
    <source>
        <dbReference type="ARBA" id="ARBA00047919"/>
    </source>
</evidence>
<feature type="compositionally biased region" description="Polar residues" evidence="7">
    <location>
        <begin position="363"/>
        <end position="382"/>
    </location>
</feature>
<feature type="region of interest" description="Disordered" evidence="7">
    <location>
        <begin position="555"/>
        <end position="592"/>
    </location>
</feature>
<dbReference type="InterPro" id="IPR050117">
    <property type="entry name" value="MAPK"/>
</dbReference>
<keyword evidence="10" id="KW-1185">Reference proteome</keyword>
<dbReference type="PROSITE" id="PS00107">
    <property type="entry name" value="PROTEIN_KINASE_ATP"/>
    <property type="match status" value="1"/>
</dbReference>
<dbReference type="Pfam" id="PF00069">
    <property type="entry name" value="Pkinase"/>
    <property type="match status" value="1"/>
</dbReference>
<feature type="region of interest" description="Disordered" evidence="7">
    <location>
        <begin position="612"/>
        <end position="679"/>
    </location>
</feature>
<dbReference type="InterPro" id="IPR008271">
    <property type="entry name" value="Ser/Thr_kinase_AS"/>
</dbReference>
<dbReference type="Proteomes" id="UP000800235">
    <property type="component" value="Unassembled WGS sequence"/>
</dbReference>
<proteinExistence type="predicted"/>
<evidence type="ECO:0000256" key="6">
    <source>
        <dbReference type="PROSITE-ProRule" id="PRU10141"/>
    </source>
</evidence>
<dbReference type="SMART" id="SM00220">
    <property type="entry name" value="S_TKc"/>
    <property type="match status" value="1"/>
</dbReference>
<evidence type="ECO:0000259" key="8">
    <source>
        <dbReference type="PROSITE" id="PS50011"/>
    </source>
</evidence>
<keyword evidence="9" id="KW-0808">Transferase</keyword>
<evidence type="ECO:0000256" key="3">
    <source>
        <dbReference type="ARBA" id="ARBA00022840"/>
    </source>
</evidence>
<dbReference type="PROSITE" id="PS50011">
    <property type="entry name" value="PROTEIN_KINASE_DOM"/>
    <property type="match status" value="1"/>
</dbReference>
<comment type="caution">
    <text evidence="9">The sequence shown here is derived from an EMBL/GenBank/DDBJ whole genome shotgun (WGS) entry which is preliminary data.</text>
</comment>
<dbReference type="GO" id="GO:0005524">
    <property type="term" value="F:ATP binding"/>
    <property type="evidence" value="ECO:0007669"/>
    <property type="project" value="UniProtKB-UniRule"/>
</dbReference>
<dbReference type="CDD" id="cd07830">
    <property type="entry name" value="STKc_MAK_like"/>
    <property type="match status" value="1"/>
</dbReference>
<name>A0A9P4NS15_9PEZI</name>
<dbReference type="Gene3D" id="3.30.200.20">
    <property type="entry name" value="Phosphorylase Kinase, domain 1"/>
    <property type="match status" value="1"/>
</dbReference>
<organism evidence="9 10">
    <name type="scientific">Tothia fuscella</name>
    <dbReference type="NCBI Taxonomy" id="1048955"/>
    <lineage>
        <taxon>Eukaryota</taxon>
        <taxon>Fungi</taxon>
        <taxon>Dikarya</taxon>
        <taxon>Ascomycota</taxon>
        <taxon>Pezizomycotina</taxon>
        <taxon>Dothideomycetes</taxon>
        <taxon>Pleosporomycetidae</taxon>
        <taxon>Venturiales</taxon>
        <taxon>Cylindrosympodiaceae</taxon>
        <taxon>Tothia</taxon>
    </lineage>
</organism>
<dbReference type="InterPro" id="IPR017441">
    <property type="entry name" value="Protein_kinase_ATP_BS"/>
</dbReference>
<dbReference type="PANTHER" id="PTHR24055">
    <property type="entry name" value="MITOGEN-ACTIVATED PROTEIN KINASE"/>
    <property type="match status" value="1"/>
</dbReference>
<dbReference type="FunFam" id="1.10.510.10:FF:000314">
    <property type="entry name" value="Serine threonine-protein kinase mak"/>
    <property type="match status" value="1"/>
</dbReference>
<keyword evidence="2 6" id="KW-0547">Nucleotide-binding</keyword>
<evidence type="ECO:0000256" key="1">
    <source>
        <dbReference type="ARBA" id="ARBA00022527"/>
    </source>
</evidence>
<keyword evidence="9" id="KW-0418">Kinase</keyword>
<dbReference type="FunFam" id="3.30.200.20:FF:000233">
    <property type="entry name" value="Meiosis induction protein kinase"/>
    <property type="match status" value="1"/>
</dbReference>